<gene>
    <name evidence="1" type="ORF">ONB1V03_LOCUS9391</name>
</gene>
<dbReference type="Proteomes" id="UP000728032">
    <property type="component" value="Unassembled WGS sequence"/>
</dbReference>
<dbReference type="EMBL" id="CAJPVJ010005883">
    <property type="protein sequence ID" value="CAG2169918.1"/>
    <property type="molecule type" value="Genomic_DNA"/>
</dbReference>
<evidence type="ECO:0000313" key="1">
    <source>
        <dbReference type="EMBL" id="CAD7652731.1"/>
    </source>
</evidence>
<dbReference type="EMBL" id="OC920708">
    <property type="protein sequence ID" value="CAD7652731.1"/>
    <property type="molecule type" value="Genomic_DNA"/>
</dbReference>
<reference evidence="1" key="1">
    <citation type="submission" date="2020-11" db="EMBL/GenBank/DDBJ databases">
        <authorList>
            <person name="Tran Van P."/>
        </authorList>
    </citation>
    <scope>NUCLEOTIDE SEQUENCE</scope>
</reference>
<dbReference type="SUPFAM" id="SSF56801">
    <property type="entry name" value="Acetyl-CoA synthetase-like"/>
    <property type="match status" value="1"/>
</dbReference>
<name>A0A7R9M377_9ACAR</name>
<accession>A0A7R9M377</accession>
<evidence type="ECO:0000313" key="2">
    <source>
        <dbReference type="Proteomes" id="UP000728032"/>
    </source>
</evidence>
<sequence length="104" mass="11854">MTSDNQEISYSYAYGSGYDWAGLQYVRFIDLLSNRLEYDSNKTAFISEYENIIKTYADLNVDVNKLVNQLYGLGSNSLCLLKAWARLSPLKTRLARLVSQKVLA</sequence>
<dbReference type="OrthoDB" id="6480198at2759"/>
<organism evidence="1">
    <name type="scientific">Oppiella nova</name>
    <dbReference type="NCBI Taxonomy" id="334625"/>
    <lineage>
        <taxon>Eukaryota</taxon>
        <taxon>Metazoa</taxon>
        <taxon>Ecdysozoa</taxon>
        <taxon>Arthropoda</taxon>
        <taxon>Chelicerata</taxon>
        <taxon>Arachnida</taxon>
        <taxon>Acari</taxon>
        <taxon>Acariformes</taxon>
        <taxon>Sarcoptiformes</taxon>
        <taxon>Oribatida</taxon>
        <taxon>Brachypylina</taxon>
        <taxon>Oppioidea</taxon>
        <taxon>Oppiidae</taxon>
        <taxon>Oppiella</taxon>
    </lineage>
</organism>
<dbReference type="AlphaFoldDB" id="A0A7R9M377"/>
<proteinExistence type="predicted"/>
<keyword evidence="2" id="KW-1185">Reference proteome</keyword>
<protein>
    <submittedName>
        <fullName evidence="1">Uncharacterized protein</fullName>
    </submittedName>
</protein>